<proteinExistence type="predicted"/>
<keyword evidence="1" id="KW-0812">Transmembrane</keyword>
<keyword evidence="1" id="KW-0472">Membrane</keyword>
<gene>
    <name evidence="2" type="ORF">SAMN05192584_110110</name>
</gene>
<feature type="transmembrane region" description="Helical" evidence="1">
    <location>
        <begin position="125"/>
        <end position="150"/>
    </location>
</feature>
<evidence type="ECO:0000313" key="3">
    <source>
        <dbReference type="Proteomes" id="UP000198928"/>
    </source>
</evidence>
<dbReference type="Proteomes" id="UP000198928">
    <property type="component" value="Unassembled WGS sequence"/>
</dbReference>
<keyword evidence="3" id="KW-1185">Reference proteome</keyword>
<keyword evidence="1" id="KW-1133">Transmembrane helix</keyword>
<feature type="transmembrane region" description="Helical" evidence="1">
    <location>
        <begin position="85"/>
        <end position="105"/>
    </location>
</feature>
<sequence>MIWWLKARRVHPVLTLAIGAFVLLTFVFRDNAVVLPSFSVSAGNNVVLSFFTPLIVVGAIGQCLDARLPSAELTGLRPVGWMDTGLTLAAVSAVLVGSGAAWLSLDSGAALQAGRNTLFLTGLMLLGRGFVGRAAIVLPLVWVFAVVFFGRKTGAAYHAWAVTGLEASHRYAATLAAATLVVGVSVNQYTSRTAL</sequence>
<reference evidence="3" key="1">
    <citation type="submission" date="2016-10" db="EMBL/GenBank/DDBJ databases">
        <authorList>
            <person name="Varghese N."/>
            <person name="Submissions S."/>
        </authorList>
    </citation>
    <scope>NUCLEOTIDE SEQUENCE [LARGE SCALE GENOMIC DNA]</scope>
    <source>
        <strain evidence="3">PL19</strain>
    </source>
</reference>
<feature type="transmembrane region" description="Helical" evidence="1">
    <location>
        <begin position="45"/>
        <end position="64"/>
    </location>
</feature>
<dbReference type="RefSeq" id="WP_093850353.1">
    <property type="nucleotide sequence ID" value="NZ_FOSG01000010.1"/>
</dbReference>
<dbReference type="OrthoDB" id="4165556at2"/>
<evidence type="ECO:0008006" key="4">
    <source>
        <dbReference type="Google" id="ProtNLM"/>
    </source>
</evidence>
<evidence type="ECO:0000256" key="1">
    <source>
        <dbReference type="SAM" id="Phobius"/>
    </source>
</evidence>
<evidence type="ECO:0000313" key="2">
    <source>
        <dbReference type="EMBL" id="SFK92674.1"/>
    </source>
</evidence>
<dbReference type="EMBL" id="FOSG01000010">
    <property type="protein sequence ID" value="SFK92674.1"/>
    <property type="molecule type" value="Genomic_DNA"/>
</dbReference>
<dbReference type="AlphaFoldDB" id="A0A1I4DG87"/>
<organism evidence="2 3">
    <name type="scientific">Streptomyces pini</name>
    <dbReference type="NCBI Taxonomy" id="1520580"/>
    <lineage>
        <taxon>Bacteria</taxon>
        <taxon>Bacillati</taxon>
        <taxon>Actinomycetota</taxon>
        <taxon>Actinomycetes</taxon>
        <taxon>Kitasatosporales</taxon>
        <taxon>Streptomycetaceae</taxon>
        <taxon>Streptomyces</taxon>
    </lineage>
</organism>
<accession>A0A1I4DG87</accession>
<protein>
    <recommendedName>
        <fullName evidence="4">Fluoroquinolone transport system permease protein</fullName>
    </recommendedName>
</protein>
<name>A0A1I4DG87_9ACTN</name>